<proteinExistence type="predicted"/>
<gene>
    <name evidence="2" type="ordered locus">Xaut_0705</name>
</gene>
<organism evidence="2 3">
    <name type="scientific">Xanthobacter autotrophicus (strain ATCC BAA-1158 / Py2)</name>
    <dbReference type="NCBI Taxonomy" id="78245"/>
    <lineage>
        <taxon>Bacteria</taxon>
        <taxon>Pseudomonadati</taxon>
        <taxon>Pseudomonadota</taxon>
        <taxon>Alphaproteobacteria</taxon>
        <taxon>Hyphomicrobiales</taxon>
        <taxon>Xanthobacteraceae</taxon>
        <taxon>Xanthobacter</taxon>
    </lineage>
</organism>
<dbReference type="PhylomeDB" id="A7ID64"/>
<evidence type="ECO:0000313" key="3">
    <source>
        <dbReference type="Proteomes" id="UP000002417"/>
    </source>
</evidence>
<dbReference type="Proteomes" id="UP000002417">
    <property type="component" value="Chromosome"/>
</dbReference>
<dbReference type="KEGG" id="xau:Xaut_0705"/>
<keyword evidence="3" id="KW-1185">Reference proteome</keyword>
<sequence length="128" mass="13797">MPPVPGPLRRTGKENPMPQIGEFTRQKSGFFGRIRTLTLDSEIAIVAVDTAGVENAPDHRVHLGSDGTGPEVGAAWSRTGEKAGDYLSVLIDDPALPHPMRAALFQNGADATSWSLHWSRAPKRDGKD</sequence>
<dbReference type="InterPro" id="IPR007948">
    <property type="entry name" value="DUF736"/>
</dbReference>
<evidence type="ECO:0008006" key="4">
    <source>
        <dbReference type="Google" id="ProtNLM"/>
    </source>
</evidence>
<name>A7ID64_XANP2</name>
<protein>
    <recommendedName>
        <fullName evidence="4">DUF736 domain-containing protein</fullName>
    </recommendedName>
</protein>
<feature type="region of interest" description="Disordered" evidence="1">
    <location>
        <begin position="1"/>
        <end position="21"/>
    </location>
</feature>
<dbReference type="HOGENOM" id="CLU_109334_1_0_5"/>
<dbReference type="Pfam" id="PF05284">
    <property type="entry name" value="DUF736"/>
    <property type="match status" value="1"/>
</dbReference>
<dbReference type="AlphaFoldDB" id="A7ID64"/>
<dbReference type="STRING" id="78245.Xaut_0705"/>
<dbReference type="eggNOG" id="COG5489">
    <property type="taxonomic scope" value="Bacteria"/>
</dbReference>
<reference evidence="2 3" key="1">
    <citation type="submission" date="2007-07" db="EMBL/GenBank/DDBJ databases">
        <title>Complete sequence of chromosome of Xanthobacter autotrophicus Py2.</title>
        <authorList>
            <consortium name="US DOE Joint Genome Institute"/>
            <person name="Copeland A."/>
            <person name="Lucas S."/>
            <person name="Lapidus A."/>
            <person name="Barry K."/>
            <person name="Glavina del Rio T."/>
            <person name="Hammon N."/>
            <person name="Israni S."/>
            <person name="Dalin E."/>
            <person name="Tice H."/>
            <person name="Pitluck S."/>
            <person name="Sims D."/>
            <person name="Brettin T."/>
            <person name="Bruce D."/>
            <person name="Detter J.C."/>
            <person name="Han C."/>
            <person name="Tapia R."/>
            <person name="Brainard J."/>
            <person name="Schmutz J."/>
            <person name="Larimer F."/>
            <person name="Land M."/>
            <person name="Hauser L."/>
            <person name="Kyrpides N."/>
            <person name="Kim E."/>
            <person name="Ensigns S.A."/>
            <person name="Richardson P."/>
        </authorList>
    </citation>
    <scope>NUCLEOTIDE SEQUENCE [LARGE SCALE GENOMIC DNA]</scope>
    <source>
        <strain evidence="3">ATCC BAA-1158 / Py2</strain>
    </source>
</reference>
<accession>A7ID64</accession>
<dbReference type="EMBL" id="CP000781">
    <property type="protein sequence ID" value="ABS65957.1"/>
    <property type="molecule type" value="Genomic_DNA"/>
</dbReference>
<evidence type="ECO:0000313" key="2">
    <source>
        <dbReference type="EMBL" id="ABS65957.1"/>
    </source>
</evidence>
<evidence type="ECO:0000256" key="1">
    <source>
        <dbReference type="SAM" id="MobiDB-lite"/>
    </source>
</evidence>